<reference evidence="3 4" key="1">
    <citation type="submission" date="2019-03" db="EMBL/GenBank/DDBJ databases">
        <title>Genomic Encyclopedia of Type Strains, Phase IV (KMG-IV): sequencing the most valuable type-strain genomes for metagenomic binning, comparative biology and taxonomic classification.</title>
        <authorList>
            <person name="Goeker M."/>
        </authorList>
    </citation>
    <scope>NUCLEOTIDE SEQUENCE [LARGE SCALE GENOMIC DNA]</scope>
    <source>
        <strain evidence="3 4">DSM 103428</strain>
    </source>
</reference>
<keyword evidence="2 3" id="KW-0808">Transferase</keyword>
<name>A0A4R1L7P7_9BACT</name>
<accession>A0A4R1L7P7</accession>
<evidence type="ECO:0000256" key="2">
    <source>
        <dbReference type="ARBA" id="ARBA00022679"/>
    </source>
</evidence>
<dbReference type="PANTHER" id="PTHR23416">
    <property type="entry name" value="SIALIC ACID SYNTHASE-RELATED"/>
    <property type="match status" value="1"/>
</dbReference>
<organism evidence="3 4">
    <name type="scientific">Acidipila rosea</name>
    <dbReference type="NCBI Taxonomy" id="768535"/>
    <lineage>
        <taxon>Bacteria</taxon>
        <taxon>Pseudomonadati</taxon>
        <taxon>Acidobacteriota</taxon>
        <taxon>Terriglobia</taxon>
        <taxon>Terriglobales</taxon>
        <taxon>Acidobacteriaceae</taxon>
        <taxon>Acidipila</taxon>
    </lineage>
</organism>
<dbReference type="Proteomes" id="UP000295210">
    <property type="component" value="Unassembled WGS sequence"/>
</dbReference>
<comment type="similarity">
    <text evidence="1">Belongs to the transferase hexapeptide repeat family.</text>
</comment>
<gene>
    <name evidence="3" type="ORF">C7378_1868</name>
</gene>
<dbReference type="InterPro" id="IPR011004">
    <property type="entry name" value="Trimer_LpxA-like_sf"/>
</dbReference>
<dbReference type="Gene3D" id="2.160.10.10">
    <property type="entry name" value="Hexapeptide repeat proteins"/>
    <property type="match status" value="1"/>
</dbReference>
<dbReference type="RefSeq" id="WP_207901387.1">
    <property type="nucleotide sequence ID" value="NZ_SMGK01000002.1"/>
</dbReference>
<comment type="caution">
    <text evidence="3">The sequence shown here is derived from an EMBL/GenBank/DDBJ whole genome shotgun (WGS) entry which is preliminary data.</text>
</comment>
<evidence type="ECO:0000256" key="1">
    <source>
        <dbReference type="ARBA" id="ARBA00007274"/>
    </source>
</evidence>
<dbReference type="GO" id="GO:0008374">
    <property type="term" value="F:O-acyltransferase activity"/>
    <property type="evidence" value="ECO:0007669"/>
    <property type="project" value="TreeGrafter"/>
</dbReference>
<sequence>MASNPSQSEQPLPYDPDAIIKPSFSLGNRIRRALWGTVYVLLYRPSPRPAHAWRAMLLRLFGAKLGPRCRFYPKATIWAPWNLDCEDRVLVANGVELYNPSMLTMGSHAIVSQGAYLCGATHLYNDPAFPLVSFPMRLGAYSWICARAVMNPGVNAGAGSILGLGAIATRDLDPLGIYAGVPAKKIGQRDPAAVPAQYRPASN</sequence>
<protein>
    <submittedName>
        <fullName evidence="3">Putative colanic acid biosynthesis acetyltransferase WcaF</fullName>
    </submittedName>
</protein>
<dbReference type="PANTHER" id="PTHR23416:SF23">
    <property type="entry name" value="ACETYLTRANSFERASE C18B11.09C-RELATED"/>
    <property type="match status" value="1"/>
</dbReference>
<dbReference type="SUPFAM" id="SSF51161">
    <property type="entry name" value="Trimeric LpxA-like enzymes"/>
    <property type="match status" value="1"/>
</dbReference>
<dbReference type="GO" id="GO:0005829">
    <property type="term" value="C:cytosol"/>
    <property type="evidence" value="ECO:0007669"/>
    <property type="project" value="TreeGrafter"/>
</dbReference>
<keyword evidence="4" id="KW-1185">Reference proteome</keyword>
<evidence type="ECO:0000313" key="4">
    <source>
        <dbReference type="Proteomes" id="UP000295210"/>
    </source>
</evidence>
<proteinExistence type="inferred from homology"/>
<dbReference type="InterPro" id="IPR051159">
    <property type="entry name" value="Hexapeptide_acetyltransf"/>
</dbReference>
<dbReference type="AlphaFoldDB" id="A0A4R1L7P7"/>
<evidence type="ECO:0000313" key="3">
    <source>
        <dbReference type="EMBL" id="TCK74246.1"/>
    </source>
</evidence>
<dbReference type="EMBL" id="SMGK01000002">
    <property type="protein sequence ID" value="TCK74246.1"/>
    <property type="molecule type" value="Genomic_DNA"/>
</dbReference>